<proteinExistence type="predicted"/>
<protein>
    <submittedName>
        <fullName evidence="1">Phage tail P2-like protein</fullName>
    </submittedName>
</protein>
<dbReference type="Proteomes" id="UP000554286">
    <property type="component" value="Unassembled WGS sequence"/>
</dbReference>
<accession>A0A7W6WC48</accession>
<dbReference type="EMBL" id="JACIGK010000065">
    <property type="protein sequence ID" value="MBB4268232.1"/>
    <property type="molecule type" value="Genomic_DNA"/>
</dbReference>
<gene>
    <name evidence="1" type="ORF">GGD89_003896</name>
</gene>
<dbReference type="AlphaFoldDB" id="A0A7W6WC48"/>
<sequence length="348" mass="38346">MADERLLPAGIRDERSRTLLALMDRLEGLDLSKVLIYDIDGVDASALPHLGWQFHVMGPEGWELALTDRQRRDLVKQALELHRYKGTRWAVRQALDALGVRADIVEWFEPAGDGLSPYEFGLRATVRAPVRRDQLLGAEATDAIIRAVDAYKNVRSHLGWIAFAVEFDMPIGPDGITDERLVIDTTRARIPWFPVFDITALDAEQLDPDPFEQRREVVDVSPVAVIWGRPSRLDRRLSEGYADQGPQMDLALVYREGELVPPMELVQRTVVSVATLTPAAPAPSSSALALPASEIALSPSLASLGMNMDDTPTPARAEPARGYDLMPSLDGTPADVYPLDIAMEAVHA</sequence>
<dbReference type="Pfam" id="PF09684">
    <property type="entry name" value="Tail_P2_I"/>
    <property type="match status" value="1"/>
</dbReference>
<evidence type="ECO:0000313" key="2">
    <source>
        <dbReference type="Proteomes" id="UP000554286"/>
    </source>
</evidence>
<keyword evidence="2" id="KW-1185">Reference proteome</keyword>
<reference evidence="1 2" key="1">
    <citation type="submission" date="2020-08" db="EMBL/GenBank/DDBJ databases">
        <title>Genome sequencing of Purple Non-Sulfur Bacteria from various extreme environments.</title>
        <authorList>
            <person name="Mayer M."/>
        </authorList>
    </citation>
    <scope>NUCLEOTIDE SEQUENCE [LARGE SCALE GENOMIC DNA]</scope>
    <source>
        <strain evidence="1 2">JA131</strain>
    </source>
</reference>
<dbReference type="NCBIfam" id="TIGR01634">
    <property type="entry name" value="tail_P2_I"/>
    <property type="match status" value="1"/>
</dbReference>
<organism evidence="1 2">
    <name type="scientific">Roseospira visakhapatnamensis</name>
    <dbReference type="NCBI Taxonomy" id="390880"/>
    <lineage>
        <taxon>Bacteria</taxon>
        <taxon>Pseudomonadati</taxon>
        <taxon>Pseudomonadota</taxon>
        <taxon>Alphaproteobacteria</taxon>
        <taxon>Rhodospirillales</taxon>
        <taxon>Rhodospirillaceae</taxon>
        <taxon>Roseospira</taxon>
    </lineage>
</organism>
<comment type="caution">
    <text evidence="1">The sequence shown here is derived from an EMBL/GenBank/DDBJ whole genome shotgun (WGS) entry which is preliminary data.</text>
</comment>
<name>A0A7W6WC48_9PROT</name>
<dbReference type="RefSeq" id="WP_184049023.1">
    <property type="nucleotide sequence ID" value="NZ_JACIGK010000065.1"/>
</dbReference>
<evidence type="ECO:0000313" key="1">
    <source>
        <dbReference type="EMBL" id="MBB4268232.1"/>
    </source>
</evidence>
<dbReference type="InterPro" id="IPR006521">
    <property type="entry name" value="Tail_protein_I"/>
</dbReference>